<dbReference type="InterPro" id="IPR007527">
    <property type="entry name" value="Znf_SWIM"/>
</dbReference>
<dbReference type="AlphaFoldDB" id="A0A8K1Z7A0"/>
<gene>
    <name evidence="7" type="primary">FAR1</name>
</gene>
<dbReference type="PANTHER" id="PTHR31669">
    <property type="entry name" value="PROTEIN FAR1-RELATED SEQUENCE 10-RELATED"/>
    <property type="match status" value="1"/>
</dbReference>
<sequence length="429" mass="50796">MDQVLVAYACRVRVGRRPRTAHHVLAGSEPSSNPSKLMQRTGEIMLSTQGWLQLSILLGKPNAENTRSSRCGCPALIRLLRTDDNGWYIMEHRVTHNHPLTANKDQADDDVRKTIEVFADMRAKDPDFMFRIQADTESRIKNLMWTNGRSRMQYKYFGDNQAMEVAIKNVMPNTAHRWCKWHVLKKAKESLRPLYTKRNEFRAEFHKVVDHMLTIDEFETAWEMLIEKYNLRSHPYMKQLYEIRKKWAKPYLKGVFCAKMTSTQRRETADSMLKTYIPPACPMHMFVKHYMRLQFDRDAEESYEEKQTKIDGVVMRANLSIERHANKIYTRAMFKQFGQILYEAGAYQVEEIEKNRVYRTEHTEPETREKWRRAVYEVKMIDKGVEFDCECGKFDHMGFLCCHILKVMDYVGIKEIPKKHIVKKWTRDA</sequence>
<keyword evidence="2 5" id="KW-0479">Metal-binding</keyword>
<dbReference type="SMART" id="SM00575">
    <property type="entry name" value="ZnF_PMZ"/>
    <property type="match status" value="1"/>
</dbReference>
<dbReference type="InterPro" id="IPR031052">
    <property type="entry name" value="FHY3/FAR1"/>
</dbReference>
<dbReference type="GO" id="GO:0005634">
    <property type="term" value="C:nucleus"/>
    <property type="evidence" value="ECO:0007669"/>
    <property type="project" value="UniProtKB-SubCell"/>
</dbReference>
<evidence type="ECO:0000313" key="7">
    <source>
        <dbReference type="EMBL" id="UFE16543.1"/>
    </source>
</evidence>
<evidence type="ECO:0000256" key="2">
    <source>
        <dbReference type="ARBA" id="ARBA00022723"/>
    </source>
</evidence>
<accession>A0A8K1Z7A0</accession>
<keyword evidence="4 5" id="KW-0862">Zinc</keyword>
<protein>
    <recommendedName>
        <fullName evidence="5">Protein FAR1-RELATED SEQUENCE</fullName>
    </recommendedName>
</protein>
<evidence type="ECO:0000256" key="5">
    <source>
        <dbReference type="RuleBase" id="RU367018"/>
    </source>
</evidence>
<dbReference type="PANTHER" id="PTHR31669:SF307">
    <property type="entry name" value="PROTEIN FAR1-RELATED SEQUENCE"/>
    <property type="match status" value="1"/>
</dbReference>
<evidence type="ECO:0000259" key="6">
    <source>
        <dbReference type="SMART" id="SM00575"/>
    </source>
</evidence>
<keyword evidence="5" id="KW-0539">Nucleus</keyword>
<reference evidence="7" key="1">
    <citation type="journal article" date="2021" name="Plant Biotechnol. J.">
        <title>Identification and characterization of Sr22b, a new allele of the wheat stem rust resistance gene Sr22 effective against the Ug99 race group.</title>
        <authorList>
            <person name="Luo J."/>
            <person name="Rouse M.N."/>
            <person name="Hua L."/>
            <person name="Li H."/>
            <person name="Li B."/>
            <person name="Li T."/>
            <person name="Zhang W."/>
            <person name="Gao C."/>
            <person name="Wang Y."/>
            <person name="Dubcovsky J."/>
            <person name="Chen S."/>
        </authorList>
    </citation>
    <scope>NUCLEOTIDE SEQUENCE</scope>
</reference>
<dbReference type="GO" id="GO:0006355">
    <property type="term" value="P:regulation of DNA-templated transcription"/>
    <property type="evidence" value="ECO:0007669"/>
    <property type="project" value="UniProtKB-UniRule"/>
</dbReference>
<dbReference type="GO" id="GO:0008270">
    <property type="term" value="F:zinc ion binding"/>
    <property type="evidence" value="ECO:0007669"/>
    <property type="project" value="UniProtKB-UniRule"/>
</dbReference>
<name>A0A8K1Z7A0_TRIMO</name>
<comment type="subcellular location">
    <subcellularLocation>
        <location evidence="5">Nucleus</location>
    </subcellularLocation>
</comment>
<comment type="function">
    <text evidence="5">Putative transcription activator involved in regulating light control of development.</text>
</comment>
<dbReference type="EMBL" id="MZ327628">
    <property type="protein sequence ID" value="UFE16543.1"/>
    <property type="molecule type" value="Genomic_DNA"/>
</dbReference>
<evidence type="ECO:0000256" key="4">
    <source>
        <dbReference type="ARBA" id="ARBA00022833"/>
    </source>
</evidence>
<dbReference type="Pfam" id="PF04434">
    <property type="entry name" value="SWIM"/>
    <property type="match status" value="1"/>
</dbReference>
<comment type="similarity">
    <text evidence="1 5">Belongs to the FHY3/FAR1 family.</text>
</comment>
<keyword evidence="3 5" id="KW-0863">Zinc-finger</keyword>
<proteinExistence type="inferred from homology"/>
<evidence type="ECO:0000256" key="3">
    <source>
        <dbReference type="ARBA" id="ARBA00022771"/>
    </source>
</evidence>
<organism evidence="7">
    <name type="scientific">Triticum monococcum</name>
    <name type="common">Einkorn wheat</name>
    <name type="synonym">Crithodium monococcum</name>
    <dbReference type="NCBI Taxonomy" id="4568"/>
    <lineage>
        <taxon>Eukaryota</taxon>
        <taxon>Viridiplantae</taxon>
        <taxon>Streptophyta</taxon>
        <taxon>Embryophyta</taxon>
        <taxon>Tracheophyta</taxon>
        <taxon>Spermatophyta</taxon>
        <taxon>Magnoliopsida</taxon>
        <taxon>Liliopsida</taxon>
        <taxon>Poales</taxon>
        <taxon>Poaceae</taxon>
        <taxon>BOP clade</taxon>
        <taxon>Pooideae</taxon>
        <taxon>Triticodae</taxon>
        <taxon>Triticeae</taxon>
        <taxon>Triticinae</taxon>
        <taxon>Triticum</taxon>
    </lineage>
</organism>
<feature type="domain" description="Zinc finger PMZ-type" evidence="6">
    <location>
        <begin position="387"/>
        <end position="414"/>
    </location>
</feature>
<dbReference type="InterPro" id="IPR006564">
    <property type="entry name" value="Znf_PMZ"/>
</dbReference>
<evidence type="ECO:0000256" key="1">
    <source>
        <dbReference type="ARBA" id="ARBA00005889"/>
    </source>
</evidence>